<dbReference type="Pfam" id="PF07721">
    <property type="entry name" value="TPR_4"/>
    <property type="match status" value="1"/>
</dbReference>
<dbReference type="Pfam" id="PF12770">
    <property type="entry name" value="CHAT"/>
    <property type="match status" value="1"/>
</dbReference>
<evidence type="ECO:0000256" key="1">
    <source>
        <dbReference type="ARBA" id="ARBA00022737"/>
    </source>
</evidence>
<reference evidence="7 8" key="1">
    <citation type="submission" date="2020-08" db="EMBL/GenBank/DDBJ databases">
        <title>Genomic Encyclopedia of Type Strains, Phase IV (KMG-IV): sequencing the most valuable type-strain genomes for metagenomic binning, comparative biology and taxonomic classification.</title>
        <authorList>
            <person name="Goeker M."/>
        </authorList>
    </citation>
    <scope>NUCLEOTIDE SEQUENCE [LARGE SCALE GENOMIC DNA]</scope>
    <source>
        <strain evidence="7 8">YC6886</strain>
    </source>
</reference>
<dbReference type="PROSITE" id="PS50005">
    <property type="entry name" value="TPR"/>
    <property type="match status" value="1"/>
</dbReference>
<dbReference type="SMART" id="SM00028">
    <property type="entry name" value="TPR"/>
    <property type="match status" value="6"/>
</dbReference>
<dbReference type="InterPro" id="IPR019734">
    <property type="entry name" value="TPR_rpt"/>
</dbReference>
<evidence type="ECO:0000256" key="5">
    <source>
        <dbReference type="SAM" id="SignalP"/>
    </source>
</evidence>
<dbReference type="Pfam" id="PF13181">
    <property type="entry name" value="TPR_8"/>
    <property type="match status" value="1"/>
</dbReference>
<dbReference type="InterPro" id="IPR011717">
    <property type="entry name" value="TPR-4"/>
</dbReference>
<dbReference type="InterPro" id="IPR024983">
    <property type="entry name" value="CHAT_dom"/>
</dbReference>
<evidence type="ECO:0000313" key="8">
    <source>
        <dbReference type="Proteomes" id="UP000557717"/>
    </source>
</evidence>
<keyword evidence="4" id="KW-1133">Transmembrane helix</keyword>
<feature type="repeat" description="TPR" evidence="3">
    <location>
        <begin position="262"/>
        <end position="295"/>
    </location>
</feature>
<dbReference type="GO" id="GO:0042802">
    <property type="term" value="F:identical protein binding"/>
    <property type="evidence" value="ECO:0007669"/>
    <property type="project" value="InterPro"/>
</dbReference>
<comment type="caution">
    <text evidence="7">The sequence shown here is derived from an EMBL/GenBank/DDBJ whole genome shotgun (WGS) entry which is preliminary data.</text>
</comment>
<evidence type="ECO:0000256" key="2">
    <source>
        <dbReference type="ARBA" id="ARBA00022803"/>
    </source>
</evidence>
<dbReference type="Proteomes" id="UP000557717">
    <property type="component" value="Unassembled WGS sequence"/>
</dbReference>
<gene>
    <name evidence="7" type="ORF">HNR46_001257</name>
</gene>
<sequence length="909" mass="99536">MSSRLCQIFVLAGLCLALASGRAAGQEIDLSRPAEAEPGLEELVREWRAERQSRPSSDASLALGGSLHALGVVKRKLGKTDEALDALTEACQILESAPPAQRANAQEALALTLQDAGRLPEAETLLRQLVSQRRTAGEPGELAHSLDHLAMNRLVSGDYEAVLPLIEEALQVTPEDSVADRAQMLGHLSRYYHTLGSHARSVETIDQALQIDFHDHELRLSLRSQRALSLLRLGNVEDAIDEFHNISADALEYFADRPALSVPYINNLGNLALELGNPKEAAEAFRYAIEILETEVGADHPGLITPLNNLGVALTRDGELTEARSALERCLELQNRHLDPVHLRVAETRRNLAFVYLHLDDPRALEMVDGTTKIGLQLLEKLVHNGTERERLNFLARFDPVSLPCATGDPQRIATTLIASKGRLLDALLGDTSTKLPTTAVVSSTLPPDGAFVDVCRYLPDEPLVSPRFGCVLYLPGRDPEWIPLGTEESALRWLSALRGRLQWQGDHLAGLDTPPPTLKLRTILRELEREFWAPLAAHLPPDVHHIAWSPDGALHFLPLAALLDADGTPLCHRYLQITTVGNARDLLKPRTRQSLSASPWEVVTVSHFPKPAGAEEAESPLLRTLGSLDDMPGTDKESRMLRKLAPRGSKFLQNEEATEPSLRQLTPSPAVLHLGCHAFYLADSVQNSGITLDFDDHADLLFAGGLVLYRGAMRSPSDPPVSPEDDLLFPAEIARLPLSQTRLVTLSSCDSGNGTPVSGEGLLGLRRSFHLAGAREVAVALWPVSDRSTPDFMHDFYQRALESGRPAQSLWETQRDQIPNASDPGFDLAILRFAPFILSQSGPLLSGPSIPLPPPRPLWPMILGSLFVPLITGFWLVRRSNINKTKQVCTRKAPTPGAMQPMSHSHPQ</sequence>
<dbReference type="Pfam" id="PF13424">
    <property type="entry name" value="TPR_12"/>
    <property type="match status" value="1"/>
</dbReference>
<organism evidence="7 8">
    <name type="scientific">Haloferula luteola</name>
    <dbReference type="NCBI Taxonomy" id="595692"/>
    <lineage>
        <taxon>Bacteria</taxon>
        <taxon>Pseudomonadati</taxon>
        <taxon>Verrucomicrobiota</taxon>
        <taxon>Verrucomicrobiia</taxon>
        <taxon>Verrucomicrobiales</taxon>
        <taxon>Verrucomicrobiaceae</taxon>
        <taxon>Haloferula</taxon>
    </lineage>
</organism>
<dbReference type="RefSeq" id="WP_184016835.1">
    <property type="nucleotide sequence ID" value="NZ_JACHFD010000005.1"/>
</dbReference>
<protein>
    <submittedName>
        <fullName evidence="7">CHAT domain-containing protein/tetratricopeptide (TPR) repeat protein</fullName>
    </submittedName>
</protein>
<dbReference type="InterPro" id="IPR011990">
    <property type="entry name" value="TPR-like_helical_dom_sf"/>
</dbReference>
<dbReference type="PANTHER" id="PTHR45641:SF19">
    <property type="entry name" value="NEPHROCYSTIN-3"/>
    <property type="match status" value="1"/>
</dbReference>
<evidence type="ECO:0000256" key="3">
    <source>
        <dbReference type="PROSITE-ProRule" id="PRU00339"/>
    </source>
</evidence>
<keyword evidence="5" id="KW-0732">Signal</keyword>
<evidence type="ECO:0000259" key="6">
    <source>
        <dbReference type="Pfam" id="PF12770"/>
    </source>
</evidence>
<keyword evidence="2 3" id="KW-0802">TPR repeat</keyword>
<keyword evidence="1" id="KW-0677">Repeat</keyword>
<proteinExistence type="predicted"/>
<evidence type="ECO:0000313" key="7">
    <source>
        <dbReference type="EMBL" id="MBB5351023.1"/>
    </source>
</evidence>
<feature type="domain" description="CHAT" evidence="6">
    <location>
        <begin position="524"/>
        <end position="824"/>
    </location>
</feature>
<keyword evidence="4" id="KW-0472">Membrane</keyword>
<dbReference type="AlphaFoldDB" id="A0A840V0Y7"/>
<name>A0A840V0Y7_9BACT</name>
<evidence type="ECO:0000256" key="4">
    <source>
        <dbReference type="SAM" id="Phobius"/>
    </source>
</evidence>
<dbReference type="SUPFAM" id="SSF48452">
    <property type="entry name" value="TPR-like"/>
    <property type="match status" value="2"/>
</dbReference>
<dbReference type="Gene3D" id="1.25.40.10">
    <property type="entry name" value="Tetratricopeptide repeat domain"/>
    <property type="match status" value="2"/>
</dbReference>
<dbReference type="PANTHER" id="PTHR45641">
    <property type="entry name" value="TETRATRICOPEPTIDE REPEAT PROTEIN (AFU_ORTHOLOGUE AFUA_6G03870)"/>
    <property type="match status" value="1"/>
</dbReference>
<dbReference type="EMBL" id="JACHFD010000005">
    <property type="protein sequence ID" value="MBB5351023.1"/>
    <property type="molecule type" value="Genomic_DNA"/>
</dbReference>
<feature type="chain" id="PRO_5032532966" evidence="5">
    <location>
        <begin position="26"/>
        <end position="909"/>
    </location>
</feature>
<keyword evidence="4" id="KW-0812">Transmembrane</keyword>
<feature type="transmembrane region" description="Helical" evidence="4">
    <location>
        <begin position="859"/>
        <end position="878"/>
    </location>
</feature>
<accession>A0A840V0Y7</accession>
<feature type="signal peptide" evidence="5">
    <location>
        <begin position="1"/>
        <end position="25"/>
    </location>
</feature>
<keyword evidence="8" id="KW-1185">Reference proteome</keyword>